<evidence type="ECO:0000313" key="1">
    <source>
        <dbReference type="EMBL" id="KAI5672396.1"/>
    </source>
</evidence>
<reference evidence="2" key="1">
    <citation type="journal article" date="2023" name="Nat. Plants">
        <title>Single-cell RNA sequencing provides a high-resolution roadmap for understanding the multicellular compartmentation of specialized metabolism.</title>
        <authorList>
            <person name="Sun S."/>
            <person name="Shen X."/>
            <person name="Li Y."/>
            <person name="Li Y."/>
            <person name="Wang S."/>
            <person name="Li R."/>
            <person name="Zhang H."/>
            <person name="Shen G."/>
            <person name="Guo B."/>
            <person name="Wei J."/>
            <person name="Xu J."/>
            <person name="St-Pierre B."/>
            <person name="Chen S."/>
            <person name="Sun C."/>
        </authorList>
    </citation>
    <scope>NUCLEOTIDE SEQUENCE [LARGE SCALE GENOMIC DNA]</scope>
</reference>
<keyword evidence="2" id="KW-1185">Reference proteome</keyword>
<protein>
    <submittedName>
        <fullName evidence="1">Uncharacterized protein</fullName>
    </submittedName>
</protein>
<name>A0ACC0BIC1_CATRO</name>
<dbReference type="EMBL" id="CM044703">
    <property type="protein sequence ID" value="KAI5672396.1"/>
    <property type="molecule type" value="Genomic_DNA"/>
</dbReference>
<sequence>MPFCKTQTKRQAFQEIVSKMSARLSGWKKRTLQQVGRNVLIQSVALSIPLYVMQTYLLPQSICNELDKCAPKHAGGLGFRQFTDYNLAFSTKITWQLCKEEHKPWVKLIRAEYLRGKSLWGLKEWQSGCSWIWRSIWESKDILFDGICYRVSSNSNLRIKKDPWLLGFSQPRPPENLEFPTMWIDQVIELEEVICCICGQEVETYDMNISFYDALYLKGYGGTQCGKRNYKRLPFGTKNIWNPPPLGWIKLNFDAAFVDKKAIVAVPYPYAYGSHHYLQLSDRRRCESSSNGFQFYRQDQRKQFTSEIPEFQRNKVWHVDYNIWDNRARGHLARSLIDPPQPNKEEILLMNKKPCPSLKPFHQLDFIGNETDCKEDDEVTTAIEIDTMKEKMPAAPSCSKKFSRKTSVQLSRPTVDGRPRPTMDSRLNFQTTLWPESYRGQ</sequence>
<organism evidence="1 2">
    <name type="scientific">Catharanthus roseus</name>
    <name type="common">Madagascar periwinkle</name>
    <name type="synonym">Vinca rosea</name>
    <dbReference type="NCBI Taxonomy" id="4058"/>
    <lineage>
        <taxon>Eukaryota</taxon>
        <taxon>Viridiplantae</taxon>
        <taxon>Streptophyta</taxon>
        <taxon>Embryophyta</taxon>
        <taxon>Tracheophyta</taxon>
        <taxon>Spermatophyta</taxon>
        <taxon>Magnoliopsida</taxon>
        <taxon>eudicotyledons</taxon>
        <taxon>Gunneridae</taxon>
        <taxon>Pentapetalae</taxon>
        <taxon>asterids</taxon>
        <taxon>lamiids</taxon>
        <taxon>Gentianales</taxon>
        <taxon>Apocynaceae</taxon>
        <taxon>Rauvolfioideae</taxon>
        <taxon>Vinceae</taxon>
        <taxon>Catharanthinae</taxon>
        <taxon>Catharanthus</taxon>
    </lineage>
</organism>
<gene>
    <name evidence="1" type="ORF">M9H77_12760</name>
</gene>
<accession>A0ACC0BIC1</accession>
<proteinExistence type="predicted"/>
<comment type="caution">
    <text evidence="1">The sequence shown here is derived from an EMBL/GenBank/DDBJ whole genome shotgun (WGS) entry which is preliminary data.</text>
</comment>
<dbReference type="Proteomes" id="UP001060085">
    <property type="component" value="Linkage Group LG03"/>
</dbReference>
<evidence type="ECO:0000313" key="2">
    <source>
        <dbReference type="Proteomes" id="UP001060085"/>
    </source>
</evidence>